<feature type="domain" description="Rad50/SbcC-type AAA" evidence="5">
    <location>
        <begin position="5"/>
        <end position="210"/>
    </location>
</feature>
<evidence type="ECO:0000313" key="6">
    <source>
        <dbReference type="EMBL" id="RCW43360.1"/>
    </source>
</evidence>
<dbReference type="PANTHER" id="PTHR32114">
    <property type="entry name" value="ABC TRANSPORTER ABCH.3"/>
    <property type="match status" value="1"/>
</dbReference>
<dbReference type="GO" id="GO:0016887">
    <property type="term" value="F:ATP hydrolysis activity"/>
    <property type="evidence" value="ECO:0007669"/>
    <property type="project" value="InterPro"/>
</dbReference>
<feature type="coiled-coil region" evidence="4">
    <location>
        <begin position="281"/>
        <end position="458"/>
    </location>
</feature>
<evidence type="ECO:0000256" key="4">
    <source>
        <dbReference type="SAM" id="Coils"/>
    </source>
</evidence>
<dbReference type="InterPro" id="IPR027417">
    <property type="entry name" value="P-loop_NTPase"/>
</dbReference>
<evidence type="ECO:0000313" key="7">
    <source>
        <dbReference type="Proteomes" id="UP000252415"/>
    </source>
</evidence>
<gene>
    <name evidence="6" type="ORF">DFP97_11331</name>
</gene>
<evidence type="ECO:0000256" key="1">
    <source>
        <dbReference type="ARBA" id="ARBA00006930"/>
    </source>
</evidence>
<comment type="similarity">
    <text evidence="1">Belongs to the SMC family. SbcC subfamily.</text>
</comment>
<evidence type="ECO:0000256" key="3">
    <source>
        <dbReference type="ARBA" id="ARBA00013368"/>
    </source>
</evidence>
<protein>
    <recommendedName>
        <fullName evidence="3">Nuclease SbcCD subunit C</fullName>
    </recommendedName>
</protein>
<dbReference type="OrthoDB" id="9795626at2"/>
<dbReference type="PANTHER" id="PTHR32114:SF2">
    <property type="entry name" value="ABC TRANSPORTER ABCH.3"/>
    <property type="match status" value="1"/>
</dbReference>
<organism evidence="6 7">
    <name type="scientific">Paenibacillus prosopidis</name>
    <dbReference type="NCBI Taxonomy" id="630520"/>
    <lineage>
        <taxon>Bacteria</taxon>
        <taxon>Bacillati</taxon>
        <taxon>Bacillota</taxon>
        <taxon>Bacilli</taxon>
        <taxon>Bacillales</taxon>
        <taxon>Paenibacillaceae</taxon>
        <taxon>Paenibacillus</taxon>
    </lineage>
</organism>
<proteinExistence type="inferred from homology"/>
<name>A0A368VPB2_9BACL</name>
<dbReference type="Gene3D" id="3.40.50.300">
    <property type="entry name" value="P-loop containing nucleotide triphosphate hydrolases"/>
    <property type="match status" value="2"/>
</dbReference>
<dbReference type="GO" id="GO:0004527">
    <property type="term" value="F:exonuclease activity"/>
    <property type="evidence" value="ECO:0007669"/>
    <property type="project" value="UniProtKB-KW"/>
</dbReference>
<dbReference type="Pfam" id="PF13476">
    <property type="entry name" value="AAA_23"/>
    <property type="match status" value="1"/>
</dbReference>
<dbReference type="GO" id="GO:0006302">
    <property type="term" value="P:double-strand break repair"/>
    <property type="evidence" value="ECO:0007669"/>
    <property type="project" value="InterPro"/>
</dbReference>
<dbReference type="AlphaFoldDB" id="A0A368VPB2"/>
<dbReference type="Pfam" id="PF13558">
    <property type="entry name" value="SbcC_Walker_B"/>
    <property type="match status" value="1"/>
</dbReference>
<feature type="coiled-coil region" evidence="4">
    <location>
        <begin position="762"/>
        <end position="863"/>
    </location>
</feature>
<dbReference type="Proteomes" id="UP000252415">
    <property type="component" value="Unassembled WGS sequence"/>
</dbReference>
<comment type="subunit">
    <text evidence="2">Heterodimer of SbcC and SbcD.</text>
</comment>
<keyword evidence="6" id="KW-0269">Exonuclease</keyword>
<reference evidence="6 7" key="1">
    <citation type="submission" date="2018-07" db="EMBL/GenBank/DDBJ databases">
        <title>Genomic Encyclopedia of Type Strains, Phase III (KMG-III): the genomes of soil and plant-associated and newly described type strains.</title>
        <authorList>
            <person name="Whitman W."/>
        </authorList>
    </citation>
    <scope>NUCLEOTIDE SEQUENCE [LARGE SCALE GENOMIC DNA]</scope>
    <source>
        <strain evidence="6 7">CECT 7506</strain>
    </source>
</reference>
<feature type="coiled-coil region" evidence="4">
    <location>
        <begin position="184"/>
        <end position="215"/>
    </location>
</feature>
<evidence type="ECO:0000259" key="5">
    <source>
        <dbReference type="Pfam" id="PF13476"/>
    </source>
</evidence>
<dbReference type="InterPro" id="IPR038729">
    <property type="entry name" value="Rad50/SbcC_AAA"/>
</dbReference>
<keyword evidence="4" id="KW-0175">Coiled coil</keyword>
<dbReference type="SUPFAM" id="SSF52540">
    <property type="entry name" value="P-loop containing nucleoside triphosphate hydrolases"/>
    <property type="match status" value="1"/>
</dbReference>
<feature type="coiled-coil region" evidence="4">
    <location>
        <begin position="709"/>
        <end position="736"/>
    </location>
</feature>
<dbReference type="RefSeq" id="WP_114381952.1">
    <property type="nucleotide sequence ID" value="NZ_QPJD01000013.1"/>
</dbReference>
<comment type="caution">
    <text evidence="6">The sequence shown here is derived from an EMBL/GenBank/DDBJ whole genome shotgun (WGS) entry which is preliminary data.</text>
</comment>
<feature type="coiled-coil region" evidence="4">
    <location>
        <begin position="545"/>
        <end position="607"/>
    </location>
</feature>
<evidence type="ECO:0000256" key="2">
    <source>
        <dbReference type="ARBA" id="ARBA00011322"/>
    </source>
</evidence>
<keyword evidence="6" id="KW-0378">Hydrolase</keyword>
<dbReference type="EMBL" id="QPJD01000013">
    <property type="protein sequence ID" value="RCW43360.1"/>
    <property type="molecule type" value="Genomic_DNA"/>
</dbReference>
<accession>A0A368VPB2</accession>
<sequence>MRPLKLTMTAFGPYRDMETIDFGLLEHRRLFVISGNTGAGKTSIFDAICFAFYGTASGEDRSDPRMLRSQFANEETHTAVEFEFAVGRRSYLVLRQMAHRKGGNKSETGGKAELYETTSGEPVPAVDRFIVSDVNAKLEAIIGLTKEQFSQIVMLPQGEFRKLLTSDTDNKEEILRRIFRTELYEKLESRFQQKNRDMQDQLKEARTNAAAYMKQAHEALPEREGSELYRTFKQEVYSAAQVTEALQLEIEYYSELNSQAEERKGKLSVLLEEQEVKLRAAIALNSKYEEYDRKRAQQEQLDAQKSEYSQREQRLTLAERAAHLAPYKEQAERTAADATAKRSQLEVRLNELAAAERDYGSAVERYRGEEQREEERRESERELNKLTELAPVVKTLASQQQAIERLLQEEKSCAAKLASAEAALTQLRDAKQAANIQIKEAESETAHLTDKLDTLRQIEQQGKQLKRLIDVEKEIARITQLETEFGQAFAKVKAEHDRLEASWIEGQATLLAVHLHDGKPCPVCGSEIHPSKADTSAEVPSRERLQQVKEQLGKVERELLEARAQAAAAQATREEGTRDLAEYGLEAAKLEEQQVQLRQQWRALKDETDRLQLKAQQLPVLKQQSEQQDLLLEQQLTAKEQLQQELQERMLERTAQQSVLQMELDRIPEPLRSPERMAAKLSEQQAKFERLASSWKAAQEQLQRMTTKLAEQKAYEDQAKKQLEEAESNRLTAEHRLMDELMKAGFADLQKYREAALSDSAREELRKEIEAYRSAVALLQQQLAELRAELEGKQRMDITALQDQLNALKQQLEQLIADAQAAQRTAQEAGRLSASIGRAYERVKSLESKLEEVMDLFQMLKGDNAMKISFERYILIEFLEHILYAANVRLRDLSNGQFMLQRSERLENRGKQSGLGLDVYDAYTGQNRDVKTLSGGEKFNASLCLALGMTDVIQSHQGGVTIEMMFIDEGFGSLDEESLQKAITALVDLQRAGRMIGVISHVQELKDAFPACLEVSKTKEGFSHTSITVK</sequence>
<keyword evidence="7" id="KW-1185">Reference proteome</keyword>
<keyword evidence="6" id="KW-0540">Nuclease</keyword>